<keyword evidence="6" id="KW-0547">Nucleotide-binding</keyword>
<comment type="subcellular location">
    <subcellularLocation>
        <location evidence="1">Cytoplasm</location>
        <location evidence="1">Cytosol</location>
    </subcellularLocation>
</comment>
<dbReference type="InterPro" id="IPR036291">
    <property type="entry name" value="NAD(P)-bd_dom_sf"/>
</dbReference>
<dbReference type="Gene3D" id="3.40.50.720">
    <property type="entry name" value="NAD(P)-binding Rossmann-like Domain"/>
    <property type="match status" value="1"/>
</dbReference>
<proteinExistence type="predicted"/>
<keyword evidence="7" id="KW-0443">Lipid metabolism</keyword>
<dbReference type="FunFam" id="3.40.50.720:FF:000136">
    <property type="entry name" value="ATP-citrate synthase beta chain protein"/>
    <property type="match status" value="1"/>
</dbReference>
<evidence type="ECO:0000256" key="1">
    <source>
        <dbReference type="ARBA" id="ARBA00004514"/>
    </source>
</evidence>
<dbReference type="SUPFAM" id="SSF48256">
    <property type="entry name" value="Citrate synthase"/>
    <property type="match status" value="1"/>
</dbReference>
<keyword evidence="5" id="KW-0444">Lipid biosynthesis</keyword>
<dbReference type="SUPFAM" id="SSF51735">
    <property type="entry name" value="NAD(P)-binding Rossmann-fold domains"/>
    <property type="match status" value="1"/>
</dbReference>
<evidence type="ECO:0000259" key="8">
    <source>
        <dbReference type="Pfam" id="PF00549"/>
    </source>
</evidence>
<evidence type="ECO:0000313" key="10">
    <source>
        <dbReference type="Proteomes" id="UP000626092"/>
    </source>
</evidence>
<name>A0A834H2L4_RHOSS</name>
<evidence type="ECO:0000256" key="4">
    <source>
        <dbReference type="ARBA" id="ARBA00022490"/>
    </source>
</evidence>
<dbReference type="Gene3D" id="1.10.230.10">
    <property type="entry name" value="Cytochrome P450-Terp, domain 2"/>
    <property type="match status" value="1"/>
</dbReference>
<dbReference type="GO" id="GO:0006633">
    <property type="term" value="P:fatty acid biosynthetic process"/>
    <property type="evidence" value="ECO:0007669"/>
    <property type="project" value="TreeGrafter"/>
</dbReference>
<evidence type="ECO:0000256" key="5">
    <source>
        <dbReference type="ARBA" id="ARBA00022516"/>
    </source>
</evidence>
<dbReference type="Proteomes" id="UP000626092">
    <property type="component" value="Unassembled WGS sequence"/>
</dbReference>
<dbReference type="PANTHER" id="PTHR23118">
    <property type="entry name" value="ATP-CITRATE SYNTHASE"/>
    <property type="match status" value="1"/>
</dbReference>
<protein>
    <recommendedName>
        <fullName evidence="3">ATP citrate synthase</fullName>
        <ecNumber evidence="3">2.3.3.8</ecNumber>
    </recommendedName>
</protein>
<dbReference type="InterPro" id="IPR016102">
    <property type="entry name" value="Succinyl-CoA_synth-like"/>
</dbReference>
<feature type="domain" description="ATP-citrate synthase/succinyl-CoA ligase C-terminal" evidence="8">
    <location>
        <begin position="177"/>
        <end position="279"/>
    </location>
</feature>
<comment type="caution">
    <text evidence="9">The sequence shown here is derived from an EMBL/GenBank/DDBJ whole genome shotgun (WGS) entry which is preliminary data.</text>
</comment>
<dbReference type="InterPro" id="IPR005811">
    <property type="entry name" value="SUCC_ACL_C"/>
</dbReference>
<gene>
    <name evidence="9" type="ORF">RHSIM_Rhsim04G0239000</name>
</gene>
<evidence type="ECO:0000256" key="6">
    <source>
        <dbReference type="ARBA" id="ARBA00022741"/>
    </source>
</evidence>
<dbReference type="PANTHER" id="PTHR23118:SF42">
    <property type="entry name" value="ATP-CITRATE SYNTHASE"/>
    <property type="match status" value="1"/>
</dbReference>
<dbReference type="CDD" id="cd06100">
    <property type="entry name" value="CCL_ACL-C"/>
    <property type="match status" value="1"/>
</dbReference>
<dbReference type="GO" id="GO:0003878">
    <property type="term" value="F:ATP citrate synthase activity"/>
    <property type="evidence" value="ECO:0007669"/>
    <property type="project" value="UniProtKB-EC"/>
</dbReference>
<dbReference type="InterPro" id="IPR002020">
    <property type="entry name" value="Citrate_synthase"/>
</dbReference>
<sequence length="589" mass="63914">MASGQLFSRTTQALFYNYKQLPIQRMLDFDFLCGRETPSVAGIINPGSEGFQKLFFGQEEIAIPVHSAVEAACAAHPTADVFINFASYRSAAASSMAALKQPTIRVVAIIAEGVPESDTKQLIAYAKANNKVVIGPATVGGIQAGAFKIGDTAGTLDNIIQCKLYRPGSVGFVSKSVRIAIGGDVFPGSTLSDHVLRFNNIPQIKMVVVLGELVGRDEYSLVEALKQGKISKPVVAWVSGTCARLFKSEVQFGHAGAKSGGEMESAQAKNQALRDAGAVVPTSYEAFEAVIKETFEKLAEEGKISPVKEVKPPQIPEDLNTAIKSGKVRAPTHIISTISDDRGEEPCYAGVPMSSIVEQGYGVGDVISLLWFKRSLPRYCTKFIEICIMLCADHGPCVSGAHNTIVTARAGKDLVSSLVAGLLTIGPRFGGAIDDAARYFKEAYDKGNSPYEFVENMKKKGIRVPGIGHRIKRGDNRDKRVELLQLFARTNFPSVKYMEYAVQVETYTLSKSNNLVLNVDGAIGSLFLDLLAGSGMFTKPEIDEIVEIGYLNGLFVLARSIGLIGHTFDQKRLKQPLYRHPWEDVLYTK</sequence>
<accession>A0A834H2L4</accession>
<evidence type="ECO:0000313" key="9">
    <source>
        <dbReference type="EMBL" id="KAF7145157.1"/>
    </source>
</evidence>
<evidence type="ECO:0000256" key="3">
    <source>
        <dbReference type="ARBA" id="ARBA00012639"/>
    </source>
</evidence>
<dbReference type="GO" id="GO:0000166">
    <property type="term" value="F:nucleotide binding"/>
    <property type="evidence" value="ECO:0007669"/>
    <property type="project" value="UniProtKB-KW"/>
</dbReference>
<dbReference type="FunFam" id="1.10.230.10:FF:000005">
    <property type="entry name" value="ATP-citrate synthase subunit 1"/>
    <property type="match status" value="1"/>
</dbReference>
<dbReference type="InterPro" id="IPR016143">
    <property type="entry name" value="Citrate_synth-like_sm_a-sub"/>
</dbReference>
<dbReference type="GO" id="GO:0006085">
    <property type="term" value="P:acetyl-CoA biosynthetic process"/>
    <property type="evidence" value="ECO:0007669"/>
    <property type="project" value="TreeGrafter"/>
</dbReference>
<dbReference type="InterPro" id="IPR036969">
    <property type="entry name" value="Citrate_synthase_sf"/>
</dbReference>
<dbReference type="Gene3D" id="3.40.50.261">
    <property type="entry name" value="Succinyl-CoA synthetase domains"/>
    <property type="match status" value="1"/>
</dbReference>
<dbReference type="EMBL" id="WJXA01000004">
    <property type="protein sequence ID" value="KAF7145157.1"/>
    <property type="molecule type" value="Genomic_DNA"/>
</dbReference>
<reference evidence="9" key="1">
    <citation type="submission" date="2019-11" db="EMBL/GenBank/DDBJ databases">
        <authorList>
            <person name="Liu Y."/>
            <person name="Hou J."/>
            <person name="Li T.-Q."/>
            <person name="Guan C.-H."/>
            <person name="Wu X."/>
            <person name="Wu H.-Z."/>
            <person name="Ling F."/>
            <person name="Zhang R."/>
            <person name="Shi X.-G."/>
            <person name="Ren J.-P."/>
            <person name="Chen E.-F."/>
            <person name="Sun J.-M."/>
        </authorList>
    </citation>
    <scope>NUCLEOTIDE SEQUENCE</scope>
    <source>
        <strain evidence="9">Adult_tree_wgs_1</strain>
        <tissue evidence="9">Leaves</tissue>
    </source>
</reference>
<keyword evidence="4" id="KW-0963">Cytoplasm</keyword>
<keyword evidence="10" id="KW-1185">Reference proteome</keyword>
<dbReference type="GO" id="GO:0005829">
    <property type="term" value="C:cytosol"/>
    <property type="evidence" value="ECO:0007669"/>
    <property type="project" value="UniProtKB-SubCell"/>
</dbReference>
<dbReference type="AlphaFoldDB" id="A0A834H2L4"/>
<evidence type="ECO:0000256" key="7">
    <source>
        <dbReference type="ARBA" id="ARBA00023098"/>
    </source>
</evidence>
<comment type="subunit">
    <text evidence="2">Heterooctamer of 4 alpha and 4 beta chains.</text>
</comment>
<evidence type="ECO:0000256" key="2">
    <source>
        <dbReference type="ARBA" id="ARBA00011412"/>
    </source>
</evidence>
<dbReference type="Pfam" id="PF00549">
    <property type="entry name" value="Ligase_CoA"/>
    <property type="match status" value="1"/>
</dbReference>
<organism evidence="9 10">
    <name type="scientific">Rhododendron simsii</name>
    <name type="common">Sims's rhododendron</name>
    <dbReference type="NCBI Taxonomy" id="118357"/>
    <lineage>
        <taxon>Eukaryota</taxon>
        <taxon>Viridiplantae</taxon>
        <taxon>Streptophyta</taxon>
        <taxon>Embryophyta</taxon>
        <taxon>Tracheophyta</taxon>
        <taxon>Spermatophyta</taxon>
        <taxon>Magnoliopsida</taxon>
        <taxon>eudicotyledons</taxon>
        <taxon>Gunneridae</taxon>
        <taxon>Pentapetalae</taxon>
        <taxon>asterids</taxon>
        <taxon>Ericales</taxon>
        <taxon>Ericaceae</taxon>
        <taxon>Ericoideae</taxon>
        <taxon>Rhodoreae</taxon>
        <taxon>Rhododendron</taxon>
    </lineage>
</organism>
<dbReference type="EC" id="2.3.3.8" evidence="3"/>
<dbReference type="OrthoDB" id="3261737at2759"/>
<dbReference type="Pfam" id="PF00285">
    <property type="entry name" value="Citrate_synt"/>
    <property type="match status" value="1"/>
</dbReference>
<dbReference type="InterPro" id="IPR017440">
    <property type="entry name" value="Cit_synth/succinyl-CoA_lig_AS"/>
</dbReference>
<dbReference type="PROSITE" id="PS00399">
    <property type="entry name" value="SUCCINYL_COA_LIG_2"/>
    <property type="match status" value="1"/>
</dbReference>